<evidence type="ECO:0000313" key="2">
    <source>
        <dbReference type="EMBL" id="CAI9918033.1"/>
    </source>
</evidence>
<evidence type="ECO:0000313" key="8">
    <source>
        <dbReference type="Proteomes" id="UP001642409"/>
    </source>
</evidence>
<dbReference type="Proteomes" id="UP001642409">
    <property type="component" value="Unassembled WGS sequence"/>
</dbReference>
<evidence type="ECO:0000313" key="4">
    <source>
        <dbReference type="EMBL" id="CAI9942792.1"/>
    </source>
</evidence>
<dbReference type="EMBL" id="CAXDID020000802">
    <property type="protein sequence ID" value="CAL6114525.1"/>
    <property type="molecule type" value="Genomic_DNA"/>
</dbReference>
<protein>
    <submittedName>
        <fullName evidence="5">Hypothetical_protein</fullName>
    </submittedName>
</protein>
<dbReference type="EMBL" id="CATOUU010000707">
    <property type="protein sequence ID" value="CAI9942792.1"/>
    <property type="molecule type" value="Genomic_DNA"/>
</dbReference>
<dbReference type="EMBL" id="CATOUU010000147">
    <property type="protein sequence ID" value="CAI9918033.1"/>
    <property type="molecule type" value="Genomic_DNA"/>
</dbReference>
<gene>
    <name evidence="3" type="ORF">HINF_LOCUS16035</name>
    <name evidence="4" type="ORF">HINF_LOCUS30437</name>
    <name evidence="2" type="ORF">HINF_LOCUS5678</name>
    <name evidence="5" type="ORF">HINF_LOCUS69366</name>
    <name evidence="6" type="ORF">HINF_LOCUS78028</name>
    <name evidence="7" type="ORF">HINF_LOCUS78276</name>
</gene>
<dbReference type="AlphaFoldDB" id="A0AA86NF72"/>
<organism evidence="2">
    <name type="scientific">Hexamita inflata</name>
    <dbReference type="NCBI Taxonomy" id="28002"/>
    <lineage>
        <taxon>Eukaryota</taxon>
        <taxon>Metamonada</taxon>
        <taxon>Diplomonadida</taxon>
        <taxon>Hexamitidae</taxon>
        <taxon>Hexamitinae</taxon>
        <taxon>Hexamita</taxon>
    </lineage>
</organism>
<dbReference type="EMBL" id="CATOUU010000395">
    <property type="protein sequence ID" value="CAI9928390.1"/>
    <property type="molecule type" value="Genomic_DNA"/>
</dbReference>
<reference evidence="2" key="1">
    <citation type="submission" date="2023-06" db="EMBL/GenBank/DDBJ databases">
        <authorList>
            <person name="Kurt Z."/>
        </authorList>
    </citation>
    <scope>NUCLEOTIDE SEQUENCE</scope>
</reference>
<dbReference type="EMBL" id="CAXDID020000826">
    <property type="protein sequence ID" value="CAL6114773.1"/>
    <property type="molecule type" value="Genomic_DNA"/>
</dbReference>
<keyword evidence="8" id="KW-1185">Reference proteome</keyword>
<feature type="region of interest" description="Disordered" evidence="1">
    <location>
        <begin position="177"/>
        <end position="199"/>
    </location>
</feature>
<accession>A0AA86NF72</accession>
<comment type="caution">
    <text evidence="2">The sequence shown here is derived from an EMBL/GenBank/DDBJ whole genome shotgun (WGS) entry which is preliminary data.</text>
</comment>
<sequence>MLLVIFRSFSVPDYRQRLVSSTTQLCKREMLPLDQPTQTTPQKHGAFVVSQEAEPDQIMEFSKRFGADYYVQFGSTNLERDARDGSLKMGAMNDRIGRPEQLLFQSVDKQIEHEFDQFEVISFFQTVLYGINYDEFMLNRTQNIIQERLKVETACKGCESLRQMMNEFIQWELGTGAPGIGKSEEGDDVDDDDDDELLN</sequence>
<evidence type="ECO:0000256" key="1">
    <source>
        <dbReference type="SAM" id="MobiDB-lite"/>
    </source>
</evidence>
<proteinExistence type="predicted"/>
<evidence type="ECO:0000313" key="6">
    <source>
        <dbReference type="EMBL" id="CAL6114525.1"/>
    </source>
</evidence>
<evidence type="ECO:0000313" key="5">
    <source>
        <dbReference type="EMBL" id="CAL6097931.1"/>
    </source>
</evidence>
<reference evidence="5 8" key="2">
    <citation type="submission" date="2024-07" db="EMBL/GenBank/DDBJ databases">
        <authorList>
            <person name="Akdeniz Z."/>
        </authorList>
    </citation>
    <scope>NUCLEOTIDE SEQUENCE [LARGE SCALE GENOMIC DNA]</scope>
</reference>
<evidence type="ECO:0000313" key="3">
    <source>
        <dbReference type="EMBL" id="CAI9928390.1"/>
    </source>
</evidence>
<name>A0AA86NF72_9EUKA</name>
<feature type="compositionally biased region" description="Acidic residues" evidence="1">
    <location>
        <begin position="185"/>
        <end position="199"/>
    </location>
</feature>
<dbReference type="EMBL" id="CAXDID020000504">
    <property type="protein sequence ID" value="CAL6097931.1"/>
    <property type="molecule type" value="Genomic_DNA"/>
</dbReference>
<evidence type="ECO:0000313" key="7">
    <source>
        <dbReference type="EMBL" id="CAL6114773.1"/>
    </source>
</evidence>